<dbReference type="SUPFAM" id="SSF52833">
    <property type="entry name" value="Thioredoxin-like"/>
    <property type="match status" value="1"/>
</dbReference>
<dbReference type="Gene3D" id="3.40.30.10">
    <property type="entry name" value="Glutaredoxin"/>
    <property type="match status" value="1"/>
</dbReference>
<dbReference type="PANTHER" id="PTHR32234:SF0">
    <property type="entry name" value="THIOL:DISULFIDE INTERCHANGE PROTEIN DSBD"/>
    <property type="match status" value="1"/>
</dbReference>
<keyword evidence="4 6" id="KW-1133">Transmembrane helix</keyword>
<evidence type="ECO:0000259" key="8">
    <source>
        <dbReference type="Pfam" id="PF02683"/>
    </source>
</evidence>
<dbReference type="RefSeq" id="WP_188955519.1">
    <property type="nucleotide sequence ID" value="NZ_BMIB01000004.1"/>
</dbReference>
<dbReference type="EMBL" id="BMIB01000004">
    <property type="protein sequence ID" value="GGH75578.1"/>
    <property type="molecule type" value="Genomic_DNA"/>
</dbReference>
<keyword evidence="2 6" id="KW-0812">Transmembrane</keyword>
<evidence type="ECO:0000256" key="2">
    <source>
        <dbReference type="ARBA" id="ARBA00022692"/>
    </source>
</evidence>
<feature type="transmembrane region" description="Helical" evidence="6">
    <location>
        <begin position="371"/>
        <end position="388"/>
    </location>
</feature>
<feature type="transmembrane region" description="Helical" evidence="6">
    <location>
        <begin position="408"/>
        <end position="426"/>
    </location>
</feature>
<dbReference type="Pfam" id="PF13899">
    <property type="entry name" value="Thioredoxin_7"/>
    <property type="match status" value="1"/>
</dbReference>
<evidence type="ECO:0000256" key="7">
    <source>
        <dbReference type="SAM" id="SignalP"/>
    </source>
</evidence>
<organism evidence="9 10">
    <name type="scientific">Filimonas zeae</name>
    <dbReference type="NCBI Taxonomy" id="1737353"/>
    <lineage>
        <taxon>Bacteria</taxon>
        <taxon>Pseudomonadati</taxon>
        <taxon>Bacteroidota</taxon>
        <taxon>Chitinophagia</taxon>
        <taxon>Chitinophagales</taxon>
        <taxon>Chitinophagaceae</taxon>
        <taxon>Filimonas</taxon>
    </lineage>
</organism>
<evidence type="ECO:0000256" key="4">
    <source>
        <dbReference type="ARBA" id="ARBA00022989"/>
    </source>
</evidence>
<evidence type="ECO:0000256" key="3">
    <source>
        <dbReference type="ARBA" id="ARBA00022748"/>
    </source>
</evidence>
<evidence type="ECO:0000256" key="5">
    <source>
        <dbReference type="ARBA" id="ARBA00023136"/>
    </source>
</evidence>
<evidence type="ECO:0000313" key="10">
    <source>
        <dbReference type="Proteomes" id="UP000627292"/>
    </source>
</evidence>
<protein>
    <submittedName>
        <fullName evidence="9">Thiol:disulfide interchange protein DsbD</fullName>
    </submittedName>
</protein>
<feature type="transmembrane region" description="Helical" evidence="6">
    <location>
        <begin position="183"/>
        <end position="211"/>
    </location>
</feature>
<feature type="transmembrane region" description="Helical" evidence="6">
    <location>
        <begin position="258"/>
        <end position="283"/>
    </location>
</feature>
<feature type="transmembrane region" description="Helical" evidence="6">
    <location>
        <begin position="223"/>
        <end position="246"/>
    </location>
</feature>
<proteinExistence type="predicted"/>
<evidence type="ECO:0000256" key="1">
    <source>
        <dbReference type="ARBA" id="ARBA00004141"/>
    </source>
</evidence>
<feature type="transmembrane region" description="Helical" evidence="6">
    <location>
        <begin position="438"/>
        <end position="458"/>
    </location>
</feature>
<feature type="domain" description="Cytochrome C biogenesis protein transmembrane" evidence="8">
    <location>
        <begin position="182"/>
        <end position="394"/>
    </location>
</feature>
<dbReference type="Pfam" id="PF02683">
    <property type="entry name" value="DsbD_TM"/>
    <property type="match status" value="1"/>
</dbReference>
<dbReference type="InterPro" id="IPR003834">
    <property type="entry name" value="Cyt_c_assmbl_TM_dom"/>
</dbReference>
<feature type="transmembrane region" description="Helical" evidence="6">
    <location>
        <begin position="339"/>
        <end position="359"/>
    </location>
</feature>
<dbReference type="Proteomes" id="UP000627292">
    <property type="component" value="Unassembled WGS sequence"/>
</dbReference>
<keyword evidence="3" id="KW-0201">Cytochrome c-type biogenesis</keyword>
<sequence length="662" mass="71806">MKKFFAAVLILAAGIIQTVAAQDTKPVQFAFTAARTNDSIVTLTVKAIMGKGVKLLTTKAQNADDAYVSVLNFDTTKTKGYAVAAAGVKEIGKLQTEKDASLEAELRYYTDSVTFEFPFLVTATDTAVLKGDFTGLIKEGEQLNSTDNGGFSKTVKPSAASANGATAAEGDTKAAENGLMKTFLLSLLAGLAAVLTPCVFPLLPVTVSFFLKKSESKGGGMRTALTYSLSIILIYTIPTLILTILFGQDILYKISTSVPANLLFFSIFMLFAMSFFGAFELTLPSSWATKADEKAGKGGLMGTFFMAVTLVIVSFSCTGPFVGSLLAQTSKEGIGLGPILGMLGFSSGLALPFTLFAMFPSLLKSLPKSGGWLNSVKIVFGFVELALGLKFLSNVDLIYGWHLLDREIFLAIWIVVAILLGMYLLGKLTFSHDSPMKYVSIPRLLLAISSFTFAVYLIPGMWGAPLKAMGGLLPPPTTQDFNLNELQYKIGAAGSGPAVNTNSAAQPPKKLVDELHVPFGLVAYFDLEEGMAAAKALNKPVMLDFTGHSCANCRAMEQSVWSNPDVLKIMKEDFVLISLYVDHRKELPEEEQYKNKDGKLIDDVGDRNLDYEITKFGFNAQPLYMFLDLKGEPLSNERYGYQGTAQDFINHLEKMKAEFKKR</sequence>
<keyword evidence="10" id="KW-1185">Reference proteome</keyword>
<accession>A0A917J1D4</accession>
<feature type="transmembrane region" description="Helical" evidence="6">
    <location>
        <begin position="304"/>
        <end position="327"/>
    </location>
</feature>
<dbReference type="InterPro" id="IPR036249">
    <property type="entry name" value="Thioredoxin-like_sf"/>
</dbReference>
<comment type="caution">
    <text evidence="9">The sequence shown here is derived from an EMBL/GenBank/DDBJ whole genome shotgun (WGS) entry which is preliminary data.</text>
</comment>
<keyword evidence="7" id="KW-0732">Signal</keyword>
<evidence type="ECO:0000313" key="9">
    <source>
        <dbReference type="EMBL" id="GGH75578.1"/>
    </source>
</evidence>
<name>A0A917J1D4_9BACT</name>
<reference evidence="9" key="1">
    <citation type="journal article" date="2014" name="Int. J. Syst. Evol. Microbiol.">
        <title>Complete genome sequence of Corynebacterium casei LMG S-19264T (=DSM 44701T), isolated from a smear-ripened cheese.</title>
        <authorList>
            <consortium name="US DOE Joint Genome Institute (JGI-PGF)"/>
            <person name="Walter F."/>
            <person name="Albersmeier A."/>
            <person name="Kalinowski J."/>
            <person name="Ruckert C."/>
        </authorList>
    </citation>
    <scope>NUCLEOTIDE SEQUENCE</scope>
    <source>
        <strain evidence="9">CGMCC 1.15290</strain>
    </source>
</reference>
<reference evidence="9" key="2">
    <citation type="submission" date="2020-09" db="EMBL/GenBank/DDBJ databases">
        <authorList>
            <person name="Sun Q."/>
            <person name="Zhou Y."/>
        </authorList>
    </citation>
    <scope>NUCLEOTIDE SEQUENCE</scope>
    <source>
        <strain evidence="9">CGMCC 1.15290</strain>
    </source>
</reference>
<dbReference type="GO" id="GO:0015035">
    <property type="term" value="F:protein-disulfide reductase activity"/>
    <property type="evidence" value="ECO:0007669"/>
    <property type="project" value="TreeGrafter"/>
</dbReference>
<gene>
    <name evidence="9" type="primary">dsbD</name>
    <name evidence="9" type="ORF">GCM10011379_39290</name>
</gene>
<dbReference type="AlphaFoldDB" id="A0A917J1D4"/>
<keyword evidence="5 6" id="KW-0472">Membrane</keyword>
<dbReference type="GO" id="GO:0017004">
    <property type="term" value="P:cytochrome complex assembly"/>
    <property type="evidence" value="ECO:0007669"/>
    <property type="project" value="UniProtKB-KW"/>
</dbReference>
<dbReference type="GO" id="GO:0045454">
    <property type="term" value="P:cell redox homeostasis"/>
    <property type="evidence" value="ECO:0007669"/>
    <property type="project" value="TreeGrafter"/>
</dbReference>
<feature type="chain" id="PRO_5037378887" evidence="7">
    <location>
        <begin position="22"/>
        <end position="662"/>
    </location>
</feature>
<comment type="subcellular location">
    <subcellularLocation>
        <location evidence="1">Membrane</location>
        <topology evidence="1">Multi-pass membrane protein</topology>
    </subcellularLocation>
</comment>
<dbReference type="PANTHER" id="PTHR32234">
    <property type="entry name" value="THIOL:DISULFIDE INTERCHANGE PROTEIN DSBD"/>
    <property type="match status" value="1"/>
</dbReference>
<dbReference type="GO" id="GO:0016020">
    <property type="term" value="C:membrane"/>
    <property type="evidence" value="ECO:0007669"/>
    <property type="project" value="UniProtKB-SubCell"/>
</dbReference>
<evidence type="ECO:0000256" key="6">
    <source>
        <dbReference type="SAM" id="Phobius"/>
    </source>
</evidence>
<feature type="signal peptide" evidence="7">
    <location>
        <begin position="1"/>
        <end position="21"/>
    </location>
</feature>